<dbReference type="PANTHER" id="PTHR10815">
    <property type="entry name" value="METHYLATED-DNA--PROTEIN-CYSTEINE METHYLTRANSFERASE"/>
    <property type="match status" value="1"/>
</dbReference>
<dbReference type="GO" id="GO:0004519">
    <property type="term" value="F:endonuclease activity"/>
    <property type="evidence" value="ECO:0007669"/>
    <property type="project" value="UniProtKB-KW"/>
</dbReference>
<comment type="caution">
    <text evidence="3">The sequence shown here is derived from an EMBL/GenBank/DDBJ whole genome shotgun (WGS) entry which is preliminary data.</text>
</comment>
<dbReference type="PATRIC" id="fig|1618450.3.peg.604"/>
<evidence type="ECO:0000259" key="2">
    <source>
        <dbReference type="Pfam" id="PF01035"/>
    </source>
</evidence>
<dbReference type="InterPro" id="IPR036217">
    <property type="entry name" value="MethylDNA_cys_MeTrfase_DNAb"/>
</dbReference>
<sequence length="100" mass="10790">MTFKDLVYTVTKKIPRGKVATYGQIARLTGSPKAARAVGMCMKTNPDAPRTPCHRVVASDGSLTGYSGGNGISTKKEMLLAEGVKFDKEKVNLSLSKWKV</sequence>
<evidence type="ECO:0000313" key="4">
    <source>
        <dbReference type="Proteomes" id="UP000034539"/>
    </source>
</evidence>
<dbReference type="AlphaFoldDB" id="A0A0G0T5R4"/>
<organism evidence="3 4">
    <name type="scientific">Candidatus Gottesmanbacteria bacterium GW2011_GWC2_39_8</name>
    <dbReference type="NCBI Taxonomy" id="1618450"/>
    <lineage>
        <taxon>Bacteria</taxon>
        <taxon>Candidatus Gottesmaniibacteriota</taxon>
    </lineage>
</organism>
<protein>
    <submittedName>
        <fullName evidence="3">Endonuclease V</fullName>
    </submittedName>
</protein>
<keyword evidence="3" id="KW-0255">Endonuclease</keyword>
<dbReference type="CDD" id="cd06445">
    <property type="entry name" value="ATase"/>
    <property type="match status" value="1"/>
</dbReference>
<keyword evidence="3" id="KW-0378">Hydrolase</keyword>
<keyword evidence="1" id="KW-0227">DNA damage</keyword>
<reference evidence="3 4" key="1">
    <citation type="journal article" date="2015" name="Nature">
        <title>rRNA introns, odd ribosomes, and small enigmatic genomes across a large radiation of phyla.</title>
        <authorList>
            <person name="Brown C.T."/>
            <person name="Hug L.A."/>
            <person name="Thomas B.C."/>
            <person name="Sharon I."/>
            <person name="Castelle C.J."/>
            <person name="Singh A."/>
            <person name="Wilkins M.J."/>
            <person name="Williams K.H."/>
            <person name="Banfield J.F."/>
        </authorList>
    </citation>
    <scope>NUCLEOTIDE SEQUENCE [LARGE SCALE GENOMIC DNA]</scope>
</reference>
<keyword evidence="3" id="KW-0540">Nuclease</keyword>
<dbReference type="NCBIfam" id="TIGR00589">
    <property type="entry name" value="ogt"/>
    <property type="match status" value="1"/>
</dbReference>
<dbReference type="Pfam" id="PF01035">
    <property type="entry name" value="DNA_binding_1"/>
    <property type="match status" value="1"/>
</dbReference>
<gene>
    <name evidence="3" type="ORF">UT63_C0023G0015</name>
</gene>
<feature type="domain" description="Methylated-DNA-[protein]-cysteine S-methyltransferase DNA binding" evidence="2">
    <location>
        <begin position="3"/>
        <end position="84"/>
    </location>
</feature>
<dbReference type="InterPro" id="IPR036388">
    <property type="entry name" value="WH-like_DNA-bd_sf"/>
</dbReference>
<dbReference type="SUPFAM" id="SSF46767">
    <property type="entry name" value="Methylated DNA-protein cysteine methyltransferase, C-terminal domain"/>
    <property type="match status" value="1"/>
</dbReference>
<dbReference type="EMBL" id="LBXN01000023">
    <property type="protein sequence ID" value="KKR33152.1"/>
    <property type="molecule type" value="Genomic_DNA"/>
</dbReference>
<dbReference type="GO" id="GO:0006281">
    <property type="term" value="P:DNA repair"/>
    <property type="evidence" value="ECO:0007669"/>
    <property type="project" value="InterPro"/>
</dbReference>
<dbReference type="PANTHER" id="PTHR10815:SF13">
    <property type="entry name" value="METHYLATED-DNA--PROTEIN-CYSTEINE METHYLTRANSFERASE"/>
    <property type="match status" value="1"/>
</dbReference>
<evidence type="ECO:0000256" key="1">
    <source>
        <dbReference type="ARBA" id="ARBA00022763"/>
    </source>
</evidence>
<accession>A0A0G0T5R4</accession>
<name>A0A0G0T5R4_9BACT</name>
<dbReference type="InterPro" id="IPR014048">
    <property type="entry name" value="MethylDNA_cys_MeTrfase_DNA-bd"/>
</dbReference>
<dbReference type="Proteomes" id="UP000034539">
    <property type="component" value="Unassembled WGS sequence"/>
</dbReference>
<dbReference type="Gene3D" id="1.10.10.10">
    <property type="entry name" value="Winged helix-like DNA-binding domain superfamily/Winged helix DNA-binding domain"/>
    <property type="match status" value="1"/>
</dbReference>
<proteinExistence type="predicted"/>
<evidence type="ECO:0000313" key="3">
    <source>
        <dbReference type="EMBL" id="KKR33152.1"/>
    </source>
</evidence>